<protein>
    <submittedName>
        <fullName evidence="1">Uncharacterized protein</fullName>
    </submittedName>
</protein>
<dbReference type="Proteomes" id="UP000232693">
    <property type="component" value="Chromosome"/>
</dbReference>
<dbReference type="AlphaFoldDB" id="A0A2K9AFN0"/>
<accession>A0A2K9AFN0</accession>
<name>A0A2K9AFN0_9GAMM</name>
<sequence>MEELKVIAIGAVIFFGIMLFLGALPKILSRISDPPRMKLIENYLAEQGCTEIEIKPYSAHYGVRYKRNGIKYYSKCLANLETKELEWVGKSPDWIKELA</sequence>
<evidence type="ECO:0000313" key="1">
    <source>
        <dbReference type="EMBL" id="AUD77744.1"/>
    </source>
</evidence>
<reference evidence="1 2" key="1">
    <citation type="submission" date="2017-12" db="EMBL/GenBank/DDBJ databases">
        <title>Kangiella profundi FT102 completed genome.</title>
        <authorList>
            <person name="Xu J."/>
            <person name="Wang J."/>
            <person name="Lu Y."/>
        </authorList>
    </citation>
    <scope>NUCLEOTIDE SEQUENCE [LARGE SCALE GENOMIC DNA]</scope>
    <source>
        <strain evidence="1 2">FT102</strain>
    </source>
</reference>
<dbReference type="KEGG" id="kpd:CW740_00230"/>
<dbReference type="OrthoDB" id="9841837at2"/>
<dbReference type="RefSeq" id="WP_106645668.1">
    <property type="nucleotide sequence ID" value="NZ_BMGO01000001.1"/>
</dbReference>
<evidence type="ECO:0000313" key="2">
    <source>
        <dbReference type="Proteomes" id="UP000232693"/>
    </source>
</evidence>
<keyword evidence="2" id="KW-1185">Reference proteome</keyword>
<dbReference type="EMBL" id="CP025120">
    <property type="protein sequence ID" value="AUD77744.1"/>
    <property type="molecule type" value="Genomic_DNA"/>
</dbReference>
<proteinExistence type="predicted"/>
<gene>
    <name evidence="1" type="ORF">CW740_00230</name>
</gene>
<organism evidence="1 2">
    <name type="scientific">Kangiella profundi</name>
    <dbReference type="NCBI Taxonomy" id="1561924"/>
    <lineage>
        <taxon>Bacteria</taxon>
        <taxon>Pseudomonadati</taxon>
        <taxon>Pseudomonadota</taxon>
        <taxon>Gammaproteobacteria</taxon>
        <taxon>Kangiellales</taxon>
        <taxon>Kangiellaceae</taxon>
        <taxon>Kangiella</taxon>
    </lineage>
</organism>